<dbReference type="Pfam" id="PF22534">
    <property type="entry name" value="RFC_C"/>
    <property type="match status" value="1"/>
</dbReference>
<dbReference type="GO" id="GO:0005663">
    <property type="term" value="C:DNA replication factor C complex"/>
    <property type="evidence" value="ECO:0007669"/>
    <property type="project" value="TreeGrafter"/>
</dbReference>
<dbReference type="FunFam" id="3.40.50.300:FF:000136">
    <property type="entry name" value="Replication factor C subunit 5"/>
    <property type="match status" value="1"/>
</dbReference>
<reference evidence="2" key="1">
    <citation type="journal article" date="2009" name="Nature">
        <title>The Schistosoma japonicum genome reveals features of host-parasite interplay.</title>
        <authorList>
            <person name="Liu F."/>
            <person name="Zhou Y."/>
            <person name="Wang Z.Q."/>
            <person name="Lu G."/>
            <person name="Zheng H."/>
            <person name="Brindley P.J."/>
            <person name="McManus D.P."/>
            <person name="Blair D."/>
            <person name="Zhang Q.H."/>
            <person name="Zhong Y."/>
            <person name="Wang S."/>
            <person name="Han Z.G."/>
            <person name="Chen Z."/>
        </authorList>
    </citation>
    <scope>NUCLEOTIDE SEQUENCE</scope>
    <source>
        <strain evidence="2">Anhui</strain>
    </source>
</reference>
<dbReference type="Gene3D" id="3.40.50.300">
    <property type="entry name" value="P-loop containing nucleotide triphosphate hydrolases"/>
    <property type="match status" value="1"/>
</dbReference>
<dbReference type="GO" id="GO:0006281">
    <property type="term" value="P:DNA repair"/>
    <property type="evidence" value="ECO:0007669"/>
    <property type="project" value="TreeGrafter"/>
</dbReference>
<accession>C1L676</accession>
<dbReference type="PANTHER" id="PTHR11669:SF1">
    <property type="entry name" value="REPLICATION FACTOR C SUBUNIT 3"/>
    <property type="match status" value="1"/>
</dbReference>
<dbReference type="SUPFAM" id="SSF48019">
    <property type="entry name" value="post-AAA+ oligomerization domain-like"/>
    <property type="match status" value="1"/>
</dbReference>
<proteinExistence type="evidence at transcript level"/>
<dbReference type="Pfam" id="PF21960">
    <property type="entry name" value="RCF1-5-like_lid"/>
    <property type="match status" value="1"/>
</dbReference>
<gene>
    <name evidence="2" type="primary">RfC38</name>
</gene>
<dbReference type="Pfam" id="PF03215">
    <property type="entry name" value="Rad17"/>
    <property type="match status" value="1"/>
</dbReference>
<dbReference type="AlphaFoldDB" id="C1L676"/>
<dbReference type="InterPro" id="IPR027417">
    <property type="entry name" value="P-loop_NTPase"/>
</dbReference>
<reference evidence="2" key="2">
    <citation type="submission" date="2009-03" db="EMBL/GenBank/DDBJ databases">
        <authorList>
            <person name="Gang L."/>
        </authorList>
    </citation>
    <scope>NUCLEOTIDE SEQUENCE</scope>
    <source>
        <strain evidence="2">Anhui</strain>
    </source>
</reference>
<dbReference type="GO" id="GO:0003677">
    <property type="term" value="F:DNA binding"/>
    <property type="evidence" value="ECO:0007669"/>
    <property type="project" value="InterPro"/>
</dbReference>
<dbReference type="SUPFAM" id="SSF52540">
    <property type="entry name" value="P-loop containing nucleoside triphosphate hydrolases"/>
    <property type="match status" value="1"/>
</dbReference>
<dbReference type="GO" id="GO:0006261">
    <property type="term" value="P:DNA-templated DNA replication"/>
    <property type="evidence" value="ECO:0007669"/>
    <property type="project" value="TreeGrafter"/>
</dbReference>
<dbReference type="GO" id="GO:0005634">
    <property type="term" value="C:nucleus"/>
    <property type="evidence" value="ECO:0007669"/>
    <property type="project" value="TreeGrafter"/>
</dbReference>
<dbReference type="GO" id="GO:0003689">
    <property type="term" value="F:DNA clamp loader activity"/>
    <property type="evidence" value="ECO:0007669"/>
    <property type="project" value="TreeGrafter"/>
</dbReference>
<keyword evidence="1" id="KW-0235">DNA replication</keyword>
<protein>
    <submittedName>
        <fullName evidence="2">Replication factor C 38kD subunit</fullName>
    </submittedName>
</protein>
<dbReference type="Gene3D" id="1.20.272.10">
    <property type="match status" value="1"/>
</dbReference>
<dbReference type="Gene3D" id="1.10.8.60">
    <property type="match status" value="1"/>
</dbReference>
<dbReference type="CDD" id="cd00009">
    <property type="entry name" value="AAA"/>
    <property type="match status" value="1"/>
</dbReference>
<sequence>MSLWVDKYTPTSLGKLDYHKKQAKNLKKLIESSDFPHLLVYGPSGAGKRTRIMCILRELYGSGVDKLRMEHHTFTNPSNKKVNLSTVSSNFHLEVNPSDVGIYDRIVIQELIKSMASTAQLDSGQQKDFKVVVLHEADHLTRDAQHALRRTMEKYISTCRLILSAESTSKIISATRSRCLPIRVSAPSTDEIVEILKNTARREGHTMPTELAKRIAIASERNLRRALLFAEVARWQHSPMLPDQSVQLPDWQAFLSETASAILAEQSPKKILEVRNRLYELLCHCIPPNVIMRPVSISTRFS</sequence>
<organism evidence="2">
    <name type="scientific">Schistosoma japonicum</name>
    <name type="common">Blood fluke</name>
    <dbReference type="NCBI Taxonomy" id="6182"/>
    <lineage>
        <taxon>Eukaryota</taxon>
        <taxon>Metazoa</taxon>
        <taxon>Spiralia</taxon>
        <taxon>Lophotrochozoa</taxon>
        <taxon>Platyhelminthes</taxon>
        <taxon>Trematoda</taxon>
        <taxon>Digenea</taxon>
        <taxon>Strigeidida</taxon>
        <taxon>Schistosomatoidea</taxon>
        <taxon>Schistosomatidae</taxon>
        <taxon>Schistosoma</taxon>
    </lineage>
</organism>
<evidence type="ECO:0000256" key="1">
    <source>
        <dbReference type="ARBA" id="ARBA00022705"/>
    </source>
</evidence>
<dbReference type="EMBL" id="FN314471">
    <property type="protein sequence ID" value="CAX70204.1"/>
    <property type="molecule type" value="mRNA"/>
</dbReference>
<evidence type="ECO:0000313" key="2">
    <source>
        <dbReference type="EMBL" id="CAX70204.1"/>
    </source>
</evidence>
<name>C1L676_SCHJA</name>
<dbReference type="PANTHER" id="PTHR11669">
    <property type="entry name" value="REPLICATION FACTOR C / DNA POLYMERASE III GAMMA-TAU SUBUNIT"/>
    <property type="match status" value="1"/>
</dbReference>
<dbReference type="InterPro" id="IPR008921">
    <property type="entry name" value="DNA_pol3_clamp-load_cplx_C"/>
</dbReference>
<dbReference type="InterPro" id="IPR050238">
    <property type="entry name" value="DNA_Rep/Repair_Clamp_Loader"/>
</dbReference>
<dbReference type="FunFam" id="1.10.8.60:FF:000030">
    <property type="entry name" value="replication factor C subunit 3"/>
    <property type="match status" value="1"/>
</dbReference>